<name>A0AB40CFF5_DIOCR</name>
<evidence type="ECO:0000313" key="4">
    <source>
        <dbReference type="Proteomes" id="UP001515500"/>
    </source>
</evidence>
<feature type="repeat" description="PPR" evidence="3">
    <location>
        <begin position="229"/>
        <end position="263"/>
    </location>
</feature>
<dbReference type="PANTHER" id="PTHR47936:SF3">
    <property type="entry name" value="PENTACOTRIPEPTIDE-REPEAT REGION OF PRORP DOMAIN-CONTAINING PROTEIN"/>
    <property type="match status" value="1"/>
</dbReference>
<dbReference type="Pfam" id="PF01535">
    <property type="entry name" value="PPR"/>
    <property type="match status" value="2"/>
</dbReference>
<dbReference type="PROSITE" id="PS51375">
    <property type="entry name" value="PPR"/>
    <property type="match status" value="4"/>
</dbReference>
<protein>
    <submittedName>
        <fullName evidence="5">Pentatricopeptide repeat-containing protein At5g64320, mitochondrial-like</fullName>
    </submittedName>
</protein>
<dbReference type="Pfam" id="PF12854">
    <property type="entry name" value="PPR_1"/>
    <property type="match status" value="1"/>
</dbReference>
<keyword evidence="2" id="KW-0677">Repeat</keyword>
<dbReference type="Gene3D" id="1.25.40.10">
    <property type="entry name" value="Tetratricopeptide repeat domain"/>
    <property type="match status" value="4"/>
</dbReference>
<dbReference type="GeneID" id="120274956"/>
<evidence type="ECO:0000313" key="5">
    <source>
        <dbReference type="RefSeq" id="XP_039137427.1"/>
    </source>
</evidence>
<evidence type="ECO:0000256" key="1">
    <source>
        <dbReference type="ARBA" id="ARBA00007626"/>
    </source>
</evidence>
<dbReference type="GO" id="GO:0009507">
    <property type="term" value="C:chloroplast"/>
    <property type="evidence" value="ECO:0007669"/>
    <property type="project" value="TreeGrafter"/>
</dbReference>
<feature type="repeat" description="PPR" evidence="3">
    <location>
        <begin position="264"/>
        <end position="298"/>
    </location>
</feature>
<evidence type="ECO:0000256" key="3">
    <source>
        <dbReference type="PROSITE-ProRule" id="PRU00708"/>
    </source>
</evidence>
<dbReference type="Proteomes" id="UP001515500">
    <property type="component" value="Chromosome 13"/>
</dbReference>
<feature type="repeat" description="PPR" evidence="3">
    <location>
        <begin position="299"/>
        <end position="333"/>
    </location>
</feature>
<dbReference type="InterPro" id="IPR011990">
    <property type="entry name" value="TPR-like_helical_dom_sf"/>
</dbReference>
<dbReference type="InterPro" id="IPR002885">
    <property type="entry name" value="PPR_rpt"/>
</dbReference>
<evidence type="ECO:0000256" key="2">
    <source>
        <dbReference type="ARBA" id="ARBA00022737"/>
    </source>
</evidence>
<dbReference type="PANTHER" id="PTHR47936">
    <property type="entry name" value="PPR_LONG DOMAIN-CONTAINING PROTEIN"/>
    <property type="match status" value="1"/>
</dbReference>
<dbReference type="RefSeq" id="XP_039137427.1">
    <property type="nucleotide sequence ID" value="XM_039281493.1"/>
</dbReference>
<accession>A0AB40CFF5</accession>
<sequence length="433" mass="48725">MNWQLITETVLIVSQNIKKTVTISSALDLLHLATRSVIKLRSLRKYLHSISFLSKESSLDDQKSSPDNEWVRLLKPFDLAELRESLVGITPRQVSRFLELPLDVSTCLDIFNWAGAQKGYSHSFDVYFVLVRKLGEAREFKMIELLLRKSRDEGIVLRDCLFIVIMKCYGCSGFPGNAVRVLDEMRAVVGCEPTFKSYNVALGILVGAGCHRMAANLFYKMLHGGVRLTTFSFSIVLKALCLMNAVESAYSLLLGMTKHGCVPDAIVYQTLIHALCKHNRVKEALKRLEEMLVIGCSVDVDTFNDAIHGLCKFGRMHDAGKLINRMQLRGCKPNALTYGVFLQGRFEEAKYLYDNMIRNGCCPDFYTYSIIINGLCKAGRLGSARQVGRWEEIEVILEEMSLKGLSLNTVTYNCLVSGLCKDGNIKEVLRMPM</sequence>
<keyword evidence="4" id="KW-1185">Reference proteome</keyword>
<dbReference type="AlphaFoldDB" id="A0AB40CFF5"/>
<reference evidence="5" key="1">
    <citation type="submission" date="2025-08" db="UniProtKB">
        <authorList>
            <consortium name="RefSeq"/>
        </authorList>
    </citation>
    <scope>IDENTIFICATION</scope>
</reference>
<dbReference type="Pfam" id="PF13041">
    <property type="entry name" value="PPR_2"/>
    <property type="match status" value="2"/>
</dbReference>
<dbReference type="GO" id="GO:0010019">
    <property type="term" value="P:chloroplast-nucleus signaling pathway"/>
    <property type="evidence" value="ECO:0007669"/>
    <property type="project" value="TreeGrafter"/>
</dbReference>
<feature type="repeat" description="PPR" evidence="3">
    <location>
        <begin position="408"/>
        <end position="433"/>
    </location>
</feature>
<gene>
    <name evidence="5" type="primary">LOC120274956</name>
</gene>
<comment type="similarity">
    <text evidence="1">Belongs to the PPR family. P subfamily.</text>
</comment>
<proteinExistence type="inferred from homology"/>
<dbReference type="NCBIfam" id="TIGR00756">
    <property type="entry name" value="PPR"/>
    <property type="match status" value="6"/>
</dbReference>
<organism evidence="4 5">
    <name type="scientific">Dioscorea cayennensis subsp. rotundata</name>
    <name type="common">White Guinea yam</name>
    <name type="synonym">Dioscorea rotundata</name>
    <dbReference type="NCBI Taxonomy" id="55577"/>
    <lineage>
        <taxon>Eukaryota</taxon>
        <taxon>Viridiplantae</taxon>
        <taxon>Streptophyta</taxon>
        <taxon>Embryophyta</taxon>
        <taxon>Tracheophyta</taxon>
        <taxon>Spermatophyta</taxon>
        <taxon>Magnoliopsida</taxon>
        <taxon>Liliopsida</taxon>
        <taxon>Dioscoreales</taxon>
        <taxon>Dioscoreaceae</taxon>
        <taxon>Dioscorea</taxon>
    </lineage>
</organism>
<dbReference type="GO" id="GO:0031930">
    <property type="term" value="P:mitochondria-nucleus signaling pathway"/>
    <property type="evidence" value="ECO:0007669"/>
    <property type="project" value="TreeGrafter"/>
</dbReference>